<dbReference type="Pfam" id="PF22624">
    <property type="entry name" value="AASDHPPT_N"/>
    <property type="match status" value="1"/>
</dbReference>
<dbReference type="AlphaFoldDB" id="M2XVW5"/>
<dbReference type="Proteomes" id="UP000030680">
    <property type="component" value="Unassembled WGS sequence"/>
</dbReference>
<organism evidence="9 10">
    <name type="scientific">Galdieria sulphuraria</name>
    <name type="common">Red alga</name>
    <dbReference type="NCBI Taxonomy" id="130081"/>
    <lineage>
        <taxon>Eukaryota</taxon>
        <taxon>Rhodophyta</taxon>
        <taxon>Bangiophyceae</taxon>
        <taxon>Galdieriales</taxon>
        <taxon>Galdieriaceae</taxon>
        <taxon>Galdieria</taxon>
    </lineage>
</organism>
<comment type="function">
    <text evidence="5">Required for box C/D snoRNAs accumulation involved in snoRNA processing, snoRNA transport to the nucleolus and ribosome biogenesis.</text>
</comment>
<keyword evidence="3 7" id="KW-0863">Zinc-finger</keyword>
<evidence type="ECO:0000313" key="10">
    <source>
        <dbReference type="Proteomes" id="UP000030680"/>
    </source>
</evidence>
<dbReference type="GO" id="GO:0008897">
    <property type="term" value="F:holo-[acyl-carrier-protein] synthase activity"/>
    <property type="evidence" value="ECO:0007669"/>
    <property type="project" value="InterPro"/>
</dbReference>
<dbReference type="InterPro" id="IPR057721">
    <property type="entry name" value="BCD1_alpha/beta"/>
</dbReference>
<evidence type="ECO:0000256" key="7">
    <source>
        <dbReference type="PROSITE-ProRule" id="PRU00453"/>
    </source>
</evidence>
<dbReference type="InterPro" id="IPR051639">
    <property type="entry name" value="BCD1"/>
</dbReference>
<proteinExistence type="inferred from homology"/>
<dbReference type="GO" id="GO:0005634">
    <property type="term" value="C:nucleus"/>
    <property type="evidence" value="ECO:0007669"/>
    <property type="project" value="TreeGrafter"/>
</dbReference>
<dbReference type="GO" id="GO:0000492">
    <property type="term" value="P:box C/D snoRNP assembly"/>
    <property type="evidence" value="ECO:0007669"/>
    <property type="project" value="TreeGrafter"/>
</dbReference>
<accession>M2XVW5</accession>
<dbReference type="GO" id="GO:0000287">
    <property type="term" value="F:magnesium ion binding"/>
    <property type="evidence" value="ECO:0007669"/>
    <property type="project" value="InterPro"/>
</dbReference>
<dbReference type="SUPFAM" id="SSF144232">
    <property type="entry name" value="HIT/MYND zinc finger-like"/>
    <property type="match status" value="1"/>
</dbReference>
<dbReference type="STRING" id="130081.M2XVW5"/>
<evidence type="ECO:0000256" key="1">
    <source>
        <dbReference type="ARBA" id="ARBA00022679"/>
    </source>
</evidence>
<sequence length="471" mass="53930">MSSSSLPPPQNQVHIWLSSVSKHTVENLFKLLSLEEKMKCKEFLSLESRDTFIVGRGVMRTALSKYLTICEPKDLSFTTLEGGKPVLQSSIPSTPRISFSLSHTKGLCAVAISCDREIGIDIENKNRKVKGYLDIAKKYLSDAELNWLLSQPSYQQMESFLRIWTLKESLVKATGEGIAKGSLKSFELDTEALDNVLHSCRKIVVGKYSRSTYNFLLLENIEPVFIAVSISYPHVEKISFLDIEGNCFLTESAFRPDVNISQEVCQVCCLENSNNEAEPAKYRCPSCGTRTCSVLCVRKHKEQTGCEGKRQKSNFIPMTQYTEDTFLNDYTFLEEVHRASSSALVQLQRLKDDQKSSFHIQKKNKLLERKAKQSNVSVCFLPRVFTKAKLNESVYSFKNCCIFWSLRLVFPYLKLAWQLMRVNENEPLKELFERILQSVPPLSGNKNLSQLRQTYSKYKVEELQVRYCKEK</sequence>
<keyword evidence="10" id="KW-1185">Reference proteome</keyword>
<dbReference type="GO" id="GO:0000463">
    <property type="term" value="P:maturation of LSU-rRNA from tricistronic rRNA transcript (SSU-rRNA, 5.8S rRNA, LSU-rRNA)"/>
    <property type="evidence" value="ECO:0007669"/>
    <property type="project" value="TreeGrafter"/>
</dbReference>
<dbReference type="KEGG" id="gsl:Gasu_48690"/>
<dbReference type="RefSeq" id="XP_005704094.1">
    <property type="nucleotide sequence ID" value="XM_005704037.1"/>
</dbReference>
<dbReference type="eggNOG" id="KOG0945">
    <property type="taxonomic scope" value="Eukaryota"/>
</dbReference>
<comment type="similarity">
    <text evidence="6">Belongs to the BCD1 family.</text>
</comment>
<dbReference type="Gene3D" id="3.90.470.20">
    <property type="entry name" value="4'-phosphopantetheinyl transferase domain"/>
    <property type="match status" value="1"/>
</dbReference>
<dbReference type="GeneID" id="17086469"/>
<dbReference type="GO" id="GO:0008270">
    <property type="term" value="F:zinc ion binding"/>
    <property type="evidence" value="ECO:0007669"/>
    <property type="project" value="UniProtKB-UniRule"/>
</dbReference>
<evidence type="ECO:0000256" key="5">
    <source>
        <dbReference type="ARBA" id="ARBA00049598"/>
    </source>
</evidence>
<reference evidence="10" key="1">
    <citation type="journal article" date="2013" name="Science">
        <title>Gene transfer from bacteria and archaea facilitated evolution of an extremophilic eukaryote.</title>
        <authorList>
            <person name="Schonknecht G."/>
            <person name="Chen W.H."/>
            <person name="Ternes C.M."/>
            <person name="Barbier G.G."/>
            <person name="Shrestha R.P."/>
            <person name="Stanke M."/>
            <person name="Brautigam A."/>
            <person name="Baker B.J."/>
            <person name="Banfield J.F."/>
            <person name="Garavito R.M."/>
            <person name="Carr K."/>
            <person name="Wilkerson C."/>
            <person name="Rensing S.A."/>
            <person name="Gagneul D."/>
            <person name="Dickenson N.E."/>
            <person name="Oesterhelt C."/>
            <person name="Lercher M.J."/>
            <person name="Weber A.P."/>
        </authorList>
    </citation>
    <scope>NUCLEOTIDE SEQUENCE [LARGE SCALE GENOMIC DNA]</scope>
    <source>
        <strain evidence="10">074W</strain>
    </source>
</reference>
<evidence type="ECO:0000256" key="6">
    <source>
        <dbReference type="ARBA" id="ARBA00049654"/>
    </source>
</evidence>
<keyword evidence="1 9" id="KW-0808">Transferase</keyword>
<dbReference type="InterPro" id="IPR037143">
    <property type="entry name" value="4-PPantetheinyl_Trfase_dom_sf"/>
</dbReference>
<dbReference type="eggNOG" id="KOG2858">
    <property type="taxonomic scope" value="Eukaryota"/>
</dbReference>
<evidence type="ECO:0000256" key="2">
    <source>
        <dbReference type="ARBA" id="ARBA00022723"/>
    </source>
</evidence>
<dbReference type="Gene3D" id="3.30.60.190">
    <property type="match status" value="1"/>
</dbReference>
<dbReference type="Pfam" id="PF25790">
    <property type="entry name" value="BCD1"/>
    <property type="match status" value="1"/>
</dbReference>
<dbReference type="InterPro" id="IPR008278">
    <property type="entry name" value="4-PPantetheinyl_Trfase_dom"/>
</dbReference>
<protein>
    <submittedName>
        <fullName evidence="9">Phosphopantetheine-protein transferase</fullName>
    </submittedName>
</protein>
<gene>
    <name evidence="9" type="ORF">Gasu_48690</name>
</gene>
<dbReference type="EMBL" id="KB454530">
    <property type="protein sequence ID" value="EME27574.1"/>
    <property type="molecule type" value="Genomic_DNA"/>
</dbReference>
<dbReference type="CDD" id="cd23023">
    <property type="entry name" value="zf-HIT_BCD1"/>
    <property type="match status" value="1"/>
</dbReference>
<keyword evidence="2" id="KW-0479">Metal-binding</keyword>
<dbReference type="GO" id="GO:0048254">
    <property type="term" value="P:snoRNA localization"/>
    <property type="evidence" value="ECO:0007669"/>
    <property type="project" value="TreeGrafter"/>
</dbReference>
<evidence type="ECO:0000256" key="3">
    <source>
        <dbReference type="ARBA" id="ARBA00022771"/>
    </source>
</evidence>
<dbReference type="Gramene" id="EME27574">
    <property type="protein sequence ID" value="EME27574"/>
    <property type="gene ID" value="Gasu_48690"/>
</dbReference>
<dbReference type="SUPFAM" id="SSF56214">
    <property type="entry name" value="4'-phosphopantetheinyl transferase"/>
    <property type="match status" value="2"/>
</dbReference>
<dbReference type="InterPro" id="IPR007529">
    <property type="entry name" value="Znf_HIT"/>
</dbReference>
<dbReference type="OrthoDB" id="272357at2759"/>
<evidence type="ECO:0000259" key="8">
    <source>
        <dbReference type="PROSITE" id="PS51083"/>
    </source>
</evidence>
<name>M2XVW5_GALSU</name>
<evidence type="ECO:0000313" key="9">
    <source>
        <dbReference type="EMBL" id="EME27574.1"/>
    </source>
</evidence>
<keyword evidence="4" id="KW-0862">Zinc</keyword>
<feature type="domain" description="HIT-type" evidence="8">
    <location>
        <begin position="265"/>
        <end position="306"/>
    </location>
</feature>
<dbReference type="InterPro" id="IPR055066">
    <property type="entry name" value="AASDHPPT_N"/>
</dbReference>
<dbReference type="PROSITE" id="PS51083">
    <property type="entry name" value="ZF_HIT"/>
    <property type="match status" value="1"/>
</dbReference>
<dbReference type="GO" id="GO:0070761">
    <property type="term" value="C:pre-snoRNP complex"/>
    <property type="evidence" value="ECO:0007669"/>
    <property type="project" value="TreeGrafter"/>
</dbReference>
<evidence type="ECO:0000256" key="4">
    <source>
        <dbReference type="ARBA" id="ARBA00022833"/>
    </source>
</evidence>
<dbReference type="PANTHER" id="PTHR13483">
    <property type="entry name" value="BOX C_D SNORNA PROTEIN 1-RELATED"/>
    <property type="match status" value="1"/>
</dbReference>
<dbReference type="Pfam" id="PF01648">
    <property type="entry name" value="ACPS"/>
    <property type="match status" value="1"/>
</dbReference>